<evidence type="ECO:0000313" key="6">
    <source>
        <dbReference type="EMBL" id="KMZ74342.1"/>
    </source>
</evidence>
<reference evidence="7" key="1">
    <citation type="journal article" date="2016" name="Nature">
        <title>The genome of the seagrass Zostera marina reveals angiosperm adaptation to the sea.</title>
        <authorList>
            <person name="Olsen J.L."/>
            <person name="Rouze P."/>
            <person name="Verhelst B."/>
            <person name="Lin Y.-C."/>
            <person name="Bayer T."/>
            <person name="Collen J."/>
            <person name="Dattolo E."/>
            <person name="De Paoli E."/>
            <person name="Dittami S."/>
            <person name="Maumus F."/>
            <person name="Michel G."/>
            <person name="Kersting A."/>
            <person name="Lauritano C."/>
            <person name="Lohaus R."/>
            <person name="Toepel M."/>
            <person name="Tonon T."/>
            <person name="Vanneste K."/>
            <person name="Amirebrahimi M."/>
            <person name="Brakel J."/>
            <person name="Bostroem C."/>
            <person name="Chovatia M."/>
            <person name="Grimwood J."/>
            <person name="Jenkins J.W."/>
            <person name="Jueterbock A."/>
            <person name="Mraz A."/>
            <person name="Stam W.T."/>
            <person name="Tice H."/>
            <person name="Bornberg-Bauer E."/>
            <person name="Green P.J."/>
            <person name="Pearson G.A."/>
            <person name="Procaccini G."/>
            <person name="Duarte C.M."/>
            <person name="Schmutz J."/>
            <person name="Reusch T.B.H."/>
            <person name="Van de Peer Y."/>
        </authorList>
    </citation>
    <scope>NUCLEOTIDE SEQUENCE [LARGE SCALE GENOMIC DNA]</scope>
    <source>
        <strain evidence="7">cv. Finnish</strain>
    </source>
</reference>
<dbReference type="STRING" id="29655.A0A0K9Q1E0"/>
<evidence type="ECO:0000256" key="1">
    <source>
        <dbReference type="ARBA" id="ARBA00022723"/>
    </source>
</evidence>
<keyword evidence="7" id="KW-1185">Reference proteome</keyword>
<dbReference type="PANTHER" id="PTHR10131">
    <property type="entry name" value="TNF RECEPTOR ASSOCIATED FACTOR"/>
    <property type="match status" value="1"/>
</dbReference>
<keyword evidence="6" id="KW-0675">Receptor</keyword>
<accession>A0A0K9Q1E0</accession>
<evidence type="ECO:0000256" key="4">
    <source>
        <dbReference type="PROSITE-ProRule" id="PRU00207"/>
    </source>
</evidence>
<sequence>MKSEEMDRPVETEETPTRDTLPSFRCLLCNTEVVHKIAHVLLQGLATSCVDNTTGDFFKEPRSVAVDIRKEMVDYLTERSESIIAESFLLQQEGGGGDEVIEVSDHPTEIITDIVDDFTGIKRNFVGKVSGWLLSENREDRIDDFIQEMEKTGFWMIDRRKAIAELLLINVDYKNTYHCDLGFETESELDEHRMKCEFRPVRCTNVGCNATFCVIQKDEHDSICALKILNCEQNCEQMIMRKEMDRHCITVCPMKLVNCPFYQVGCESSIPRCKIGLHCADFLHSHIIHVLQLIHKNETSPDDFEQQSILLEKAQLENQLTKALDIRSLTYEIKKLENNMKKLEDNKEQP</sequence>
<feature type="domain" description="TRAF-type" evidence="5">
    <location>
        <begin position="220"/>
        <end position="275"/>
    </location>
</feature>
<dbReference type="Pfam" id="PF02176">
    <property type="entry name" value="zf-TRAF"/>
    <property type="match status" value="1"/>
</dbReference>
<protein>
    <submittedName>
        <fullName evidence="6">TNF receptor-associated factor 5</fullName>
    </submittedName>
</protein>
<comment type="caution">
    <text evidence="6">The sequence shown here is derived from an EMBL/GenBank/DDBJ whole genome shotgun (WGS) entry which is preliminary data.</text>
</comment>
<dbReference type="Gene3D" id="3.30.40.10">
    <property type="entry name" value="Zinc/RING finger domain, C3HC4 (zinc finger)"/>
    <property type="match status" value="1"/>
</dbReference>
<feature type="zinc finger region" description="TRAF-type" evidence="4">
    <location>
        <begin position="220"/>
        <end position="275"/>
    </location>
</feature>
<evidence type="ECO:0000259" key="5">
    <source>
        <dbReference type="PROSITE" id="PS50145"/>
    </source>
</evidence>
<proteinExistence type="predicted"/>
<dbReference type="GO" id="GO:0008270">
    <property type="term" value="F:zinc ion binding"/>
    <property type="evidence" value="ECO:0007669"/>
    <property type="project" value="UniProtKB-KW"/>
</dbReference>
<dbReference type="OMA" id="GCQSAFP"/>
<organism evidence="6 7">
    <name type="scientific">Zostera marina</name>
    <name type="common">Eelgrass</name>
    <dbReference type="NCBI Taxonomy" id="29655"/>
    <lineage>
        <taxon>Eukaryota</taxon>
        <taxon>Viridiplantae</taxon>
        <taxon>Streptophyta</taxon>
        <taxon>Embryophyta</taxon>
        <taxon>Tracheophyta</taxon>
        <taxon>Spermatophyta</taxon>
        <taxon>Magnoliopsida</taxon>
        <taxon>Liliopsida</taxon>
        <taxon>Zosteraceae</taxon>
        <taxon>Zostera</taxon>
    </lineage>
</organism>
<keyword evidence="1 4" id="KW-0479">Metal-binding</keyword>
<evidence type="ECO:0000256" key="2">
    <source>
        <dbReference type="ARBA" id="ARBA00022771"/>
    </source>
</evidence>
<dbReference type="InterPro" id="IPR001293">
    <property type="entry name" value="Znf_TRAF"/>
</dbReference>
<evidence type="ECO:0000256" key="3">
    <source>
        <dbReference type="ARBA" id="ARBA00022833"/>
    </source>
</evidence>
<dbReference type="PROSITE" id="PS50145">
    <property type="entry name" value="ZF_TRAF"/>
    <property type="match status" value="1"/>
</dbReference>
<dbReference type="AlphaFoldDB" id="A0A0K9Q1E0"/>
<gene>
    <name evidence="6" type="ORF">ZOSMA_12G00260</name>
</gene>
<dbReference type="EMBL" id="LFYR01000338">
    <property type="protein sequence ID" value="KMZ74342.1"/>
    <property type="molecule type" value="Genomic_DNA"/>
</dbReference>
<name>A0A0K9Q1E0_ZOSMR</name>
<dbReference type="GO" id="GO:0005737">
    <property type="term" value="C:cytoplasm"/>
    <property type="evidence" value="ECO:0000318"/>
    <property type="project" value="GO_Central"/>
</dbReference>
<keyword evidence="3 4" id="KW-0862">Zinc</keyword>
<dbReference type="PANTHER" id="PTHR10131:SF161">
    <property type="entry name" value="F26K24.24 PROTEIN"/>
    <property type="match status" value="1"/>
</dbReference>
<dbReference type="InterPro" id="IPR013083">
    <property type="entry name" value="Znf_RING/FYVE/PHD"/>
</dbReference>
<dbReference type="Proteomes" id="UP000036987">
    <property type="component" value="Unassembled WGS sequence"/>
</dbReference>
<evidence type="ECO:0000313" key="7">
    <source>
        <dbReference type="Proteomes" id="UP000036987"/>
    </source>
</evidence>
<keyword evidence="2 4" id="KW-0863">Zinc-finger</keyword>
<dbReference type="OrthoDB" id="1737200at2759"/>